<dbReference type="Proteomes" id="UP001595765">
    <property type="component" value="Unassembled WGS sequence"/>
</dbReference>
<keyword evidence="3" id="KW-0547">Nucleotide-binding</keyword>
<organism evidence="3 4">
    <name type="scientific">Streptomyces polygonati</name>
    <dbReference type="NCBI Taxonomy" id="1617087"/>
    <lineage>
        <taxon>Bacteria</taxon>
        <taxon>Bacillati</taxon>
        <taxon>Actinomycetota</taxon>
        <taxon>Actinomycetes</taxon>
        <taxon>Kitasatosporales</taxon>
        <taxon>Streptomycetaceae</taxon>
        <taxon>Streptomyces</taxon>
    </lineage>
</organism>
<dbReference type="EMBL" id="JBHSBB010000010">
    <property type="protein sequence ID" value="MFC4032806.1"/>
    <property type="molecule type" value="Genomic_DNA"/>
</dbReference>
<dbReference type="RefSeq" id="WP_386429902.1">
    <property type="nucleotide sequence ID" value="NZ_JBHSBB010000010.1"/>
</dbReference>
<evidence type="ECO:0000256" key="1">
    <source>
        <dbReference type="SAM" id="MobiDB-lite"/>
    </source>
</evidence>
<evidence type="ECO:0000256" key="2">
    <source>
        <dbReference type="SAM" id="SignalP"/>
    </source>
</evidence>
<dbReference type="GO" id="GO:0005524">
    <property type="term" value="F:ATP binding"/>
    <property type="evidence" value="ECO:0007669"/>
    <property type="project" value="UniProtKB-KW"/>
</dbReference>
<evidence type="ECO:0000313" key="3">
    <source>
        <dbReference type="EMBL" id="MFC4032806.1"/>
    </source>
</evidence>
<name>A0ABV8HSC7_9ACTN</name>
<sequence length="107" mass="9949">MQTRTKKTLTTAALGLVAAAAAAGTASAADLTSGALGSLPLGQTTKLLPGAASTAAGTKQALTHGSAALPGNPASLLPSGNHLSGNQVAPVGQLLGGLPVGSSVLGG</sequence>
<reference evidence="4" key="1">
    <citation type="journal article" date="2019" name="Int. J. Syst. Evol. Microbiol.">
        <title>The Global Catalogue of Microorganisms (GCM) 10K type strain sequencing project: providing services to taxonomists for standard genome sequencing and annotation.</title>
        <authorList>
            <consortium name="The Broad Institute Genomics Platform"/>
            <consortium name="The Broad Institute Genome Sequencing Center for Infectious Disease"/>
            <person name="Wu L."/>
            <person name="Ma J."/>
        </authorList>
    </citation>
    <scope>NUCLEOTIDE SEQUENCE [LARGE SCALE GENOMIC DNA]</scope>
    <source>
        <strain evidence="4">CGMCC 4.7237</strain>
    </source>
</reference>
<protein>
    <submittedName>
        <fullName evidence="3">ATP-binding protein</fullName>
    </submittedName>
</protein>
<comment type="caution">
    <text evidence="3">The sequence shown here is derived from an EMBL/GenBank/DDBJ whole genome shotgun (WGS) entry which is preliminary data.</text>
</comment>
<proteinExistence type="predicted"/>
<accession>A0ABV8HSC7</accession>
<feature type="chain" id="PRO_5047381528" evidence="2">
    <location>
        <begin position="29"/>
        <end position="107"/>
    </location>
</feature>
<keyword evidence="2" id="KW-0732">Signal</keyword>
<evidence type="ECO:0000313" key="4">
    <source>
        <dbReference type="Proteomes" id="UP001595765"/>
    </source>
</evidence>
<keyword evidence="3" id="KW-0067">ATP-binding</keyword>
<keyword evidence="4" id="KW-1185">Reference proteome</keyword>
<feature type="region of interest" description="Disordered" evidence="1">
    <location>
        <begin position="64"/>
        <end position="83"/>
    </location>
</feature>
<feature type="signal peptide" evidence="2">
    <location>
        <begin position="1"/>
        <end position="28"/>
    </location>
</feature>
<gene>
    <name evidence="3" type="ORF">ACFO3J_15100</name>
</gene>